<keyword evidence="3 9" id="KW-0436">Ligase</keyword>
<organism evidence="13 14">
    <name type="scientific">Helicocarpus griseus UAMH5409</name>
    <dbReference type="NCBI Taxonomy" id="1447875"/>
    <lineage>
        <taxon>Eukaryota</taxon>
        <taxon>Fungi</taxon>
        <taxon>Dikarya</taxon>
        <taxon>Ascomycota</taxon>
        <taxon>Pezizomycotina</taxon>
        <taxon>Eurotiomycetes</taxon>
        <taxon>Eurotiomycetidae</taxon>
        <taxon>Onygenales</taxon>
        <taxon>Ajellomycetaceae</taxon>
        <taxon>Helicocarpus</taxon>
    </lineage>
</organism>
<dbReference type="GO" id="GO:0005829">
    <property type="term" value="C:cytosol"/>
    <property type="evidence" value="ECO:0007669"/>
    <property type="project" value="TreeGrafter"/>
</dbReference>
<feature type="domain" description="Glutamyl/glutaminyl-tRNA synthetase class Ib catalytic" evidence="11">
    <location>
        <begin position="89"/>
        <end position="403"/>
    </location>
</feature>
<dbReference type="Gene3D" id="3.40.50.620">
    <property type="entry name" value="HUPs"/>
    <property type="match status" value="1"/>
</dbReference>
<feature type="region of interest" description="Disordered" evidence="10">
    <location>
        <begin position="1"/>
        <end position="65"/>
    </location>
</feature>
<dbReference type="GO" id="GO:0006425">
    <property type="term" value="P:glutaminyl-tRNA aminoacylation"/>
    <property type="evidence" value="ECO:0007669"/>
    <property type="project" value="InterPro"/>
</dbReference>
<evidence type="ECO:0000256" key="4">
    <source>
        <dbReference type="ARBA" id="ARBA00022741"/>
    </source>
</evidence>
<feature type="domain" description="Glutamyl/glutaminyl-tRNA synthetase class Ib anti-codon binding" evidence="12">
    <location>
        <begin position="407"/>
        <end position="507"/>
    </location>
</feature>
<dbReference type="EMBL" id="PDNB01000156">
    <property type="protein sequence ID" value="PGH02703.1"/>
    <property type="molecule type" value="Genomic_DNA"/>
</dbReference>
<reference evidence="13 14" key="1">
    <citation type="submission" date="2017-10" db="EMBL/GenBank/DDBJ databases">
        <title>Comparative genomics in systemic dimorphic fungi from Ajellomycetaceae.</title>
        <authorList>
            <person name="Munoz J.F."/>
            <person name="Mcewen J.G."/>
            <person name="Clay O.K."/>
            <person name="Cuomo C.A."/>
        </authorList>
    </citation>
    <scope>NUCLEOTIDE SEQUENCE [LARGE SCALE GENOMIC DNA]</scope>
    <source>
        <strain evidence="13 14">UAMH5409</strain>
    </source>
</reference>
<feature type="region of interest" description="Disordered" evidence="10">
    <location>
        <begin position="586"/>
        <end position="619"/>
    </location>
</feature>
<keyword evidence="4 9" id="KW-0547">Nucleotide-binding</keyword>
<dbReference type="PRINTS" id="PR00987">
    <property type="entry name" value="TRNASYNTHGLU"/>
</dbReference>
<dbReference type="Gene3D" id="2.40.240.10">
    <property type="entry name" value="Ribosomal Protein L25, Chain P"/>
    <property type="match status" value="2"/>
</dbReference>
<dbReference type="SUPFAM" id="SSF50715">
    <property type="entry name" value="Ribosomal protein L25-like"/>
    <property type="match status" value="1"/>
</dbReference>
<keyword evidence="6 9" id="KW-0648">Protein biosynthesis</keyword>
<dbReference type="STRING" id="1447875.A0A2B7X1M0"/>
<dbReference type="GO" id="GO:0004819">
    <property type="term" value="F:glutamine-tRNA ligase activity"/>
    <property type="evidence" value="ECO:0007669"/>
    <property type="project" value="UniProtKB-EC"/>
</dbReference>
<evidence type="ECO:0000256" key="5">
    <source>
        <dbReference type="ARBA" id="ARBA00022840"/>
    </source>
</evidence>
<dbReference type="InterPro" id="IPR014729">
    <property type="entry name" value="Rossmann-like_a/b/a_fold"/>
</dbReference>
<protein>
    <recommendedName>
        <fullName evidence="2">glutamine--tRNA ligase</fullName>
        <ecNumber evidence="2">6.1.1.18</ecNumber>
    </recommendedName>
</protein>
<comment type="caution">
    <text evidence="13">The sequence shown here is derived from an EMBL/GenBank/DDBJ whole genome shotgun (WGS) entry which is preliminary data.</text>
</comment>
<evidence type="ECO:0000256" key="8">
    <source>
        <dbReference type="ARBA" id="ARBA00048270"/>
    </source>
</evidence>
<dbReference type="Pfam" id="PF00749">
    <property type="entry name" value="tRNA-synt_1c"/>
    <property type="match status" value="1"/>
</dbReference>
<dbReference type="InterPro" id="IPR020058">
    <property type="entry name" value="Glu/Gln-tRNA-synth_Ib_cat-dom"/>
</dbReference>
<gene>
    <name evidence="13" type="ORF">AJ79_07583</name>
</gene>
<evidence type="ECO:0000313" key="13">
    <source>
        <dbReference type="EMBL" id="PGH02703.1"/>
    </source>
</evidence>
<dbReference type="InterPro" id="IPR020059">
    <property type="entry name" value="Glu/Gln-tRNA-synth_Ib_codon-bd"/>
</dbReference>
<evidence type="ECO:0000256" key="7">
    <source>
        <dbReference type="ARBA" id="ARBA00023146"/>
    </source>
</evidence>
<dbReference type="PANTHER" id="PTHR43097">
    <property type="entry name" value="GLUTAMINE-TRNA LIGASE"/>
    <property type="match status" value="1"/>
</dbReference>
<evidence type="ECO:0000256" key="3">
    <source>
        <dbReference type="ARBA" id="ARBA00022598"/>
    </source>
</evidence>
<dbReference type="Proteomes" id="UP000223968">
    <property type="component" value="Unassembled WGS sequence"/>
</dbReference>
<dbReference type="InterPro" id="IPR020056">
    <property type="entry name" value="Rbsml_bL25/Gln-tRNA_synth_N"/>
</dbReference>
<evidence type="ECO:0000256" key="9">
    <source>
        <dbReference type="RuleBase" id="RU363037"/>
    </source>
</evidence>
<evidence type="ECO:0000259" key="11">
    <source>
        <dbReference type="Pfam" id="PF00749"/>
    </source>
</evidence>
<comment type="similarity">
    <text evidence="1 9">Belongs to the class-I aminoacyl-tRNA synthetase family.</text>
</comment>
<dbReference type="PANTHER" id="PTHR43097:SF4">
    <property type="entry name" value="GLUTAMINE--TRNA LIGASE"/>
    <property type="match status" value="1"/>
</dbReference>
<proteinExistence type="inferred from homology"/>
<dbReference type="Pfam" id="PF03950">
    <property type="entry name" value="tRNA-synt_1c_C"/>
    <property type="match status" value="1"/>
</dbReference>
<dbReference type="InterPro" id="IPR011035">
    <property type="entry name" value="Ribosomal_bL25/Gln-tRNA_synth"/>
</dbReference>
<dbReference type="EC" id="6.1.1.18" evidence="2"/>
<dbReference type="InterPro" id="IPR050132">
    <property type="entry name" value="Gln/Glu-tRNA_Ligase"/>
</dbReference>
<evidence type="ECO:0000259" key="12">
    <source>
        <dbReference type="Pfam" id="PF03950"/>
    </source>
</evidence>
<dbReference type="AlphaFoldDB" id="A0A2B7X1M0"/>
<evidence type="ECO:0000256" key="2">
    <source>
        <dbReference type="ARBA" id="ARBA00012836"/>
    </source>
</evidence>
<keyword evidence="14" id="KW-1185">Reference proteome</keyword>
<dbReference type="InterPro" id="IPR001412">
    <property type="entry name" value="aa-tRNA-synth_I_CS"/>
</dbReference>
<dbReference type="FunFam" id="2.40.240.10:FF:000007">
    <property type="entry name" value="Glutamine--tRNA ligase"/>
    <property type="match status" value="1"/>
</dbReference>
<sequence length="662" mass="74561">MAESKKPETMETAVGLPDRTKAPANNQKPRKEKAPKAPKAPKQPKGPTPPKAKKPAPAAFSDDPDSMFKTGFLADVYNERPIGSEHVKKVVTRFPPEPNGFLHIGHSKAIAINFGFARFHGGDCYLRYDDTNPKSEEEKYFTAIEDIVRWLGFSPVKITYSSDNFDRLYELAEDLIKRDGAYVCHCNKAEIQAQRGGGEGEGKARFACAHRTRPIEESLTEFRAMRDGKYKAGEAALRMKQNIEDGNPQMWDLFAYRVIDDKDRHHFRTGDKWRIYPTYDFTHCLCDSFEGVTHSLCTTEFELSRVSYEWLCDRLEVYKPMQREYGRLNVSGTILSKRDIQKLIEGGHVGGYDDPRLYTLVGLRRRGVPPGAILSFVNELGVTKAKTNIQSHRFEQSVRRYLETTVPRLMVVMEPLKVVIDDLPEGHLEMVEIPYSKDPAFGVHKVPFTRTVYIEKTDFREVDSADYFRLAPGKTVGLMKVPYPITATSFEKDPETGAVTCVHAKYEKPEEGAAPKKPKTFIHWVGLSPEHSSPVKAEVRVINQLFKSEDPKSHPEGFLSDINQNSMEVYPDAMVDIGFPEIKSRAPWPAKEGEKAANPDKPETEEYDVTSAGKAGADGSIVHPETVRFQGMRVAYFALDSDSTEDKVVLNRIVALKDDAGK</sequence>
<feature type="compositionally biased region" description="Basic and acidic residues" evidence="10">
    <location>
        <begin position="591"/>
        <end position="604"/>
    </location>
</feature>
<evidence type="ECO:0000256" key="10">
    <source>
        <dbReference type="SAM" id="MobiDB-lite"/>
    </source>
</evidence>
<dbReference type="FunFam" id="2.40.240.10:FF:000015">
    <property type="entry name" value="Glutaminyl-tRNA synthetase"/>
    <property type="match status" value="1"/>
</dbReference>
<dbReference type="InterPro" id="IPR004514">
    <property type="entry name" value="Gln-tRNA-synth"/>
</dbReference>
<evidence type="ECO:0000256" key="6">
    <source>
        <dbReference type="ARBA" id="ARBA00022917"/>
    </source>
</evidence>
<name>A0A2B7X1M0_9EURO</name>
<dbReference type="SUPFAM" id="SSF52374">
    <property type="entry name" value="Nucleotidylyl transferase"/>
    <property type="match status" value="1"/>
</dbReference>
<dbReference type="GO" id="GO:0005524">
    <property type="term" value="F:ATP binding"/>
    <property type="evidence" value="ECO:0007669"/>
    <property type="project" value="UniProtKB-KW"/>
</dbReference>
<evidence type="ECO:0000313" key="14">
    <source>
        <dbReference type="Proteomes" id="UP000223968"/>
    </source>
</evidence>
<keyword evidence="5 9" id="KW-0067">ATP-binding</keyword>
<dbReference type="NCBIfam" id="TIGR00440">
    <property type="entry name" value="glnS"/>
    <property type="match status" value="1"/>
</dbReference>
<dbReference type="OrthoDB" id="10250478at2759"/>
<comment type="catalytic activity">
    <reaction evidence="8">
        <text>tRNA(Gln) + L-glutamine + ATP = L-glutaminyl-tRNA(Gln) + AMP + diphosphate</text>
        <dbReference type="Rhea" id="RHEA:20121"/>
        <dbReference type="Rhea" id="RHEA-COMP:9662"/>
        <dbReference type="Rhea" id="RHEA-COMP:9681"/>
        <dbReference type="ChEBI" id="CHEBI:30616"/>
        <dbReference type="ChEBI" id="CHEBI:33019"/>
        <dbReference type="ChEBI" id="CHEBI:58359"/>
        <dbReference type="ChEBI" id="CHEBI:78442"/>
        <dbReference type="ChEBI" id="CHEBI:78521"/>
        <dbReference type="ChEBI" id="CHEBI:456215"/>
        <dbReference type="EC" id="6.1.1.18"/>
    </reaction>
</comment>
<keyword evidence="7 9" id="KW-0030">Aminoacyl-tRNA synthetase</keyword>
<accession>A0A2B7X1M0</accession>
<evidence type="ECO:0000256" key="1">
    <source>
        <dbReference type="ARBA" id="ARBA00005594"/>
    </source>
</evidence>
<dbReference type="PROSITE" id="PS00178">
    <property type="entry name" value="AA_TRNA_LIGASE_I"/>
    <property type="match status" value="1"/>
</dbReference>
<dbReference type="InterPro" id="IPR000924">
    <property type="entry name" value="Glu/Gln-tRNA-synth"/>
</dbReference>
<dbReference type="FunFam" id="3.40.50.620:FF:000183">
    <property type="entry name" value="Glutaminyl-tRNA synthetase"/>
    <property type="match status" value="1"/>
</dbReference>